<dbReference type="Proteomes" id="UP001642483">
    <property type="component" value="Unassembled WGS sequence"/>
</dbReference>
<feature type="domain" description="Disintegrin" evidence="8">
    <location>
        <begin position="466"/>
        <end position="566"/>
    </location>
</feature>
<evidence type="ECO:0000256" key="1">
    <source>
        <dbReference type="ARBA" id="ARBA00001809"/>
    </source>
</evidence>
<dbReference type="InterPro" id="IPR049038">
    <property type="entry name" value="ADAM10_Cys-rich"/>
</dbReference>
<evidence type="ECO:0000256" key="4">
    <source>
        <dbReference type="PROSITE-ProRule" id="PRU00276"/>
    </source>
</evidence>
<evidence type="ECO:0000259" key="9">
    <source>
        <dbReference type="PROSITE" id="PS50215"/>
    </source>
</evidence>
<keyword evidence="7" id="KW-0732">Signal</keyword>
<evidence type="ECO:0000313" key="11">
    <source>
        <dbReference type="Proteomes" id="UP001642483"/>
    </source>
</evidence>
<name>A0ABP0GLY8_CLALP</name>
<dbReference type="InterPro" id="IPR024079">
    <property type="entry name" value="MetalloPept_cat_dom_sf"/>
</dbReference>
<gene>
    <name evidence="10" type="ORF">CVLEPA_LOCUS25997</name>
</gene>
<protein>
    <recommendedName>
        <fullName evidence="2">ADAM10 endopeptidase</fullName>
        <ecNumber evidence="2">3.4.24.81</ecNumber>
    </recommendedName>
</protein>
<dbReference type="SUPFAM" id="SSF57552">
    <property type="entry name" value="Blood coagulation inhibitor (disintegrin)"/>
    <property type="match status" value="1"/>
</dbReference>
<evidence type="ECO:0000313" key="10">
    <source>
        <dbReference type="EMBL" id="CAK8692753.1"/>
    </source>
</evidence>
<feature type="binding site" evidence="4">
    <location>
        <position position="402"/>
    </location>
    <ligand>
        <name>Zn(2+)</name>
        <dbReference type="ChEBI" id="CHEBI:29105"/>
        <note>catalytic</note>
    </ligand>
</feature>
<dbReference type="SMART" id="SM00050">
    <property type="entry name" value="DISIN"/>
    <property type="match status" value="1"/>
</dbReference>
<comment type="catalytic activity">
    <reaction evidence="1">
        <text>Endopeptidase of broad specificity.</text>
        <dbReference type="EC" id="3.4.24.81"/>
    </reaction>
</comment>
<keyword evidence="6" id="KW-1133">Transmembrane helix</keyword>
<dbReference type="InterPro" id="IPR051489">
    <property type="entry name" value="ADAM_Metalloproteinase"/>
</dbReference>
<keyword evidence="3" id="KW-0165">Cleavage on pair of basic residues</keyword>
<organism evidence="10 11">
    <name type="scientific">Clavelina lepadiformis</name>
    <name type="common">Light-bulb sea squirt</name>
    <name type="synonym">Ascidia lepadiformis</name>
    <dbReference type="NCBI Taxonomy" id="159417"/>
    <lineage>
        <taxon>Eukaryota</taxon>
        <taxon>Metazoa</taxon>
        <taxon>Chordata</taxon>
        <taxon>Tunicata</taxon>
        <taxon>Ascidiacea</taxon>
        <taxon>Aplousobranchia</taxon>
        <taxon>Clavelinidae</taxon>
        <taxon>Clavelina</taxon>
    </lineage>
</organism>
<proteinExistence type="predicted"/>
<dbReference type="Pfam" id="PF21299">
    <property type="entry name" value="ADAM10_Cys-rich"/>
    <property type="match status" value="1"/>
</dbReference>
<dbReference type="Pfam" id="PF00200">
    <property type="entry name" value="Disintegrin"/>
    <property type="match status" value="1"/>
</dbReference>
<evidence type="ECO:0000256" key="3">
    <source>
        <dbReference type="ARBA" id="ARBA00022685"/>
    </source>
</evidence>
<comment type="caution">
    <text evidence="4">Lacks conserved residue(s) required for the propagation of feature annotation.</text>
</comment>
<feature type="signal peptide" evidence="7">
    <location>
        <begin position="1"/>
        <end position="25"/>
    </location>
</feature>
<keyword evidence="11" id="KW-1185">Reference proteome</keyword>
<dbReference type="PANTHER" id="PTHR45702:SF2">
    <property type="entry name" value="KUZBANIAN, ISOFORM A"/>
    <property type="match status" value="1"/>
</dbReference>
<dbReference type="InterPro" id="IPR001762">
    <property type="entry name" value="Disintegrin_dom"/>
</dbReference>
<feature type="domain" description="Peptidase M12B" evidence="9">
    <location>
        <begin position="220"/>
        <end position="465"/>
    </location>
</feature>
<evidence type="ECO:0000256" key="5">
    <source>
        <dbReference type="SAM" id="MobiDB-lite"/>
    </source>
</evidence>
<feature type="transmembrane region" description="Helical" evidence="6">
    <location>
        <begin position="694"/>
        <end position="714"/>
    </location>
</feature>
<dbReference type="SUPFAM" id="SSF55486">
    <property type="entry name" value="Metalloproteases ('zincins'), catalytic domain"/>
    <property type="match status" value="1"/>
</dbReference>
<dbReference type="EMBL" id="CAWYQH010000130">
    <property type="protein sequence ID" value="CAK8692753.1"/>
    <property type="molecule type" value="Genomic_DNA"/>
</dbReference>
<dbReference type="InterPro" id="IPR036436">
    <property type="entry name" value="Disintegrin_dom_sf"/>
</dbReference>
<dbReference type="EC" id="3.4.24.81" evidence="2"/>
<dbReference type="Gene3D" id="3.40.390.10">
    <property type="entry name" value="Collagenase (Catalytic Domain)"/>
    <property type="match status" value="1"/>
</dbReference>
<feature type="active site" evidence="4">
    <location>
        <position position="393"/>
    </location>
</feature>
<keyword evidence="4" id="KW-0479">Metal-binding</keyword>
<accession>A0ABP0GLY8</accession>
<feature type="chain" id="PRO_5045076436" description="ADAM10 endopeptidase" evidence="7">
    <location>
        <begin position="26"/>
        <end position="775"/>
    </location>
</feature>
<feature type="binding site" evidence="4">
    <location>
        <position position="392"/>
    </location>
    <ligand>
        <name>Zn(2+)</name>
        <dbReference type="ChEBI" id="CHEBI:29105"/>
        <note>catalytic</note>
    </ligand>
</feature>
<feature type="region of interest" description="Disordered" evidence="5">
    <location>
        <begin position="725"/>
        <end position="775"/>
    </location>
</feature>
<keyword evidence="4" id="KW-0862">Zinc</keyword>
<dbReference type="Gene3D" id="4.10.70.10">
    <property type="entry name" value="Disintegrin domain"/>
    <property type="match status" value="1"/>
</dbReference>
<evidence type="ECO:0000259" key="8">
    <source>
        <dbReference type="PROSITE" id="PS50214"/>
    </source>
</evidence>
<keyword evidence="6" id="KW-0472">Membrane</keyword>
<evidence type="ECO:0000256" key="6">
    <source>
        <dbReference type="SAM" id="Phobius"/>
    </source>
</evidence>
<comment type="caution">
    <text evidence="10">The sequence shown here is derived from an EMBL/GenBank/DDBJ whole genome shotgun (WGS) entry which is preliminary data.</text>
</comment>
<evidence type="ECO:0000256" key="2">
    <source>
        <dbReference type="ARBA" id="ARBA00012332"/>
    </source>
</evidence>
<dbReference type="PROSITE" id="PS50214">
    <property type="entry name" value="DISINTEGRIN_2"/>
    <property type="match status" value="1"/>
</dbReference>
<dbReference type="PANTHER" id="PTHR45702">
    <property type="entry name" value="ADAM10/ADAM17 METALLOPEPTIDASE FAMILY MEMBER"/>
    <property type="match status" value="1"/>
</dbReference>
<keyword evidence="6" id="KW-0812">Transmembrane</keyword>
<evidence type="ECO:0000256" key="7">
    <source>
        <dbReference type="SAM" id="SignalP"/>
    </source>
</evidence>
<dbReference type="Pfam" id="PF13574">
    <property type="entry name" value="Reprolysin_2"/>
    <property type="match status" value="1"/>
</dbReference>
<sequence length="775" mass="86997">MICSNINCVVFAVFLYFLHCDLVSGNRYVSHFEYLSYNTDILNQQHERSRRSVSNAEKLVELQFQSHGRPFYLQMVPDKTVFHPDVVIESRKEGLDTSHIYHGILYGKKNSFVHGSIINGIFRGVIKDPDHGKYYVEENLDFFGGSRGQSPLAGYRGHSVVYHESAVRMPHGNKYTNHEHCAATKSGVTDRMLKLQNSSIHQDADEPHSRMRRELDDTKTTCLLYIQTDHTLYKEYSKYSLVQEKILSVIAEHVKAVNEIYRNTVFTTSSGQNIRNLNFKVQRIRINDTEDAADTSNPFRFPNIGVEKYLDIVSMANHNDYCLAYVFSNRDFDNGVLGLAWVGSSSGTSGGICEKYKAYSDGSSKSLNTGLVTFQNYGSTVPSKVSHITFAHELGHNFGSPHDMGADCTPGESSSITLRTQGNYIMYARATSGKEPNNNHFSGCSIRNISKVLETKKDRCFVRSDEPICGNQIIDDDSEECDCGYTDTCRDKLKDTCCTPADDPNVEMRCKLKAGAQCSKTQGFCCTDSCQFKDSSQECSAEDECRLSQNCNGMNATCPPAVAVDGDVTPCMHDTQVCQNGECTGSICLIDPSLEECECTVPTGTNNRSQLCHTCCQLKGNTSSCRSTGDRAFHQIFNSTVIFLQPGSACENFQGYCDVFSKCRSVDADGPLSRLKQAILNPELYSTIREWIVAYWWAVLLMTLALVLLFAGFIKLCSVHTPSNNPTLPKHRQLPGADTLRRRRTARSNQQQQQQQRRRRPQQRGYEMSNRSERS</sequence>
<feature type="binding site" evidence="4">
    <location>
        <position position="396"/>
    </location>
    <ligand>
        <name>Zn(2+)</name>
        <dbReference type="ChEBI" id="CHEBI:29105"/>
        <note>catalytic</note>
    </ligand>
</feature>
<reference evidence="10 11" key="1">
    <citation type="submission" date="2024-02" db="EMBL/GenBank/DDBJ databases">
        <authorList>
            <person name="Daric V."/>
            <person name="Darras S."/>
        </authorList>
    </citation>
    <scope>NUCLEOTIDE SEQUENCE [LARGE SCALE GENOMIC DNA]</scope>
</reference>
<dbReference type="InterPro" id="IPR001590">
    <property type="entry name" value="Peptidase_M12B"/>
</dbReference>
<dbReference type="PROSITE" id="PS50215">
    <property type="entry name" value="ADAM_MEPRO"/>
    <property type="match status" value="1"/>
</dbReference>